<evidence type="ECO:0000259" key="5">
    <source>
        <dbReference type="Pfam" id="PF01343"/>
    </source>
</evidence>
<evidence type="ECO:0000256" key="2">
    <source>
        <dbReference type="ARBA" id="ARBA00022670"/>
    </source>
</evidence>
<sequence>MNWKRWTALGVVVGLLMISTITNLAVGFANFDFDEYVGTDFTETQLQEGAAGKLVVLNLDGVIQDTGSQGLFGGDIYDHQAFLTQLEMAGEDNTVDGIIIRVNTPGGGVLESDEIHEKIVAAQEEHEKPVYISMGNMAASGGYYIAAPADRIVASPSTITGSIGVIMESINFAELAENYGVSFNTIKSGPFKDIMSPYKEMTDDERDILQSMVDESYNEFVRVISEGRNMDEETVREIADGRIYSGNQAFENGLVDDLGNLDDTIGLLSEELGGGDYRVVTYDYMGGMYDFFGMTAQKLFGPDPELTMLQKLIFEHRAPTLKYLYTD</sequence>
<evidence type="ECO:0000313" key="6">
    <source>
        <dbReference type="EMBL" id="TSB48061.1"/>
    </source>
</evidence>
<dbReference type="GO" id="GO:0006508">
    <property type="term" value="P:proteolysis"/>
    <property type="evidence" value="ECO:0007669"/>
    <property type="project" value="UniProtKB-KW"/>
</dbReference>
<accession>A0A554A2Y3</accession>
<dbReference type="PANTHER" id="PTHR42987">
    <property type="entry name" value="PEPTIDASE S49"/>
    <property type="match status" value="1"/>
</dbReference>
<name>A0A554A2Y3_9BACI</name>
<keyword evidence="2" id="KW-0645">Protease</keyword>
<dbReference type="OrthoDB" id="9764363at2"/>
<dbReference type="AlphaFoldDB" id="A0A554A2Y3"/>
<dbReference type="RefSeq" id="WP_143846407.1">
    <property type="nucleotide sequence ID" value="NZ_VLXZ01000001.1"/>
</dbReference>
<feature type="domain" description="Peptidase S49" evidence="5">
    <location>
        <begin position="123"/>
        <end position="270"/>
    </location>
</feature>
<dbReference type="InterPro" id="IPR047272">
    <property type="entry name" value="S49_SppA_C"/>
</dbReference>
<reference evidence="6 7" key="1">
    <citation type="submission" date="2019-07" db="EMBL/GenBank/DDBJ databases">
        <authorList>
            <person name="Park Y.J."/>
            <person name="Jeong S.E."/>
            <person name="Jung H.S."/>
        </authorList>
    </citation>
    <scope>NUCLEOTIDE SEQUENCE [LARGE SCALE GENOMIC DNA]</scope>
    <source>
        <strain evidence="7">P16(2019)</strain>
    </source>
</reference>
<dbReference type="InterPro" id="IPR004635">
    <property type="entry name" value="Pept_S49_SppA"/>
</dbReference>
<keyword evidence="4" id="KW-0720">Serine protease</keyword>
<dbReference type="SUPFAM" id="SSF52096">
    <property type="entry name" value="ClpP/crotonase"/>
    <property type="match status" value="1"/>
</dbReference>
<dbReference type="Proteomes" id="UP000318521">
    <property type="component" value="Unassembled WGS sequence"/>
</dbReference>
<protein>
    <submittedName>
        <fullName evidence="6">Signal peptide peptidase SppA</fullName>
    </submittedName>
</protein>
<evidence type="ECO:0000256" key="1">
    <source>
        <dbReference type="ARBA" id="ARBA00008683"/>
    </source>
</evidence>
<evidence type="ECO:0000256" key="3">
    <source>
        <dbReference type="ARBA" id="ARBA00022801"/>
    </source>
</evidence>
<keyword evidence="3" id="KW-0378">Hydrolase</keyword>
<evidence type="ECO:0000256" key="4">
    <source>
        <dbReference type="ARBA" id="ARBA00022825"/>
    </source>
</evidence>
<gene>
    <name evidence="6" type="primary">sppA</name>
    <name evidence="6" type="ORF">FN960_00445</name>
</gene>
<comment type="similarity">
    <text evidence="1">Belongs to the peptidase S49 family.</text>
</comment>
<organism evidence="6 7">
    <name type="scientific">Alkalicoccobacillus porphyridii</name>
    <dbReference type="NCBI Taxonomy" id="2597270"/>
    <lineage>
        <taxon>Bacteria</taxon>
        <taxon>Bacillati</taxon>
        <taxon>Bacillota</taxon>
        <taxon>Bacilli</taxon>
        <taxon>Bacillales</taxon>
        <taxon>Bacillaceae</taxon>
        <taxon>Alkalicoccobacillus</taxon>
    </lineage>
</organism>
<dbReference type="PANTHER" id="PTHR42987:SF7">
    <property type="entry name" value="SIGNAL PEPTIDE PEPTIDASE SPPA-RELATED"/>
    <property type="match status" value="1"/>
</dbReference>
<dbReference type="CDD" id="cd07023">
    <property type="entry name" value="S49_Sppa_N_C"/>
    <property type="match status" value="1"/>
</dbReference>
<comment type="caution">
    <text evidence="6">The sequence shown here is derived from an EMBL/GenBank/DDBJ whole genome shotgun (WGS) entry which is preliminary data.</text>
</comment>
<dbReference type="GO" id="GO:0008236">
    <property type="term" value="F:serine-type peptidase activity"/>
    <property type="evidence" value="ECO:0007669"/>
    <property type="project" value="UniProtKB-KW"/>
</dbReference>
<dbReference type="Pfam" id="PF01343">
    <property type="entry name" value="Peptidase_S49"/>
    <property type="match status" value="1"/>
</dbReference>
<dbReference type="NCBIfam" id="TIGR00706">
    <property type="entry name" value="SppA_dom"/>
    <property type="match status" value="1"/>
</dbReference>
<proteinExistence type="inferred from homology"/>
<evidence type="ECO:0000313" key="7">
    <source>
        <dbReference type="Proteomes" id="UP000318521"/>
    </source>
</evidence>
<dbReference type="InterPro" id="IPR002142">
    <property type="entry name" value="Peptidase_S49"/>
</dbReference>
<keyword evidence="7" id="KW-1185">Reference proteome</keyword>
<dbReference type="InterPro" id="IPR029045">
    <property type="entry name" value="ClpP/crotonase-like_dom_sf"/>
</dbReference>
<dbReference type="EMBL" id="VLXZ01000001">
    <property type="protein sequence ID" value="TSB48061.1"/>
    <property type="molecule type" value="Genomic_DNA"/>
</dbReference>
<dbReference type="Gene3D" id="3.90.226.10">
    <property type="entry name" value="2-enoyl-CoA Hydratase, Chain A, domain 1"/>
    <property type="match status" value="2"/>
</dbReference>